<comment type="caution">
    <text evidence="10">Lacks conserved residue(s) required for the propagation of feature annotation.</text>
</comment>
<keyword evidence="8 10" id="KW-0131">Cell cycle</keyword>
<comment type="function">
    <text evidence="10">Cell wall formation. Catalyzes the transfer of a GlcNAc subunit on undecaprenyl-pyrophosphoryl-MurNAc-pentapeptide (lipid intermediate I) to form undecaprenyl-pyrophosphoryl-MurNAc-(pentapeptide)GlcNAc (lipid intermediate II).</text>
</comment>
<dbReference type="EMBL" id="FWZU01000002">
    <property type="protein sequence ID" value="SMF01010.1"/>
    <property type="molecule type" value="Genomic_DNA"/>
</dbReference>
<dbReference type="InterPro" id="IPR006009">
    <property type="entry name" value="GlcNAc_MurG"/>
</dbReference>
<dbReference type="GO" id="GO:0005975">
    <property type="term" value="P:carbohydrate metabolic process"/>
    <property type="evidence" value="ECO:0007669"/>
    <property type="project" value="InterPro"/>
</dbReference>
<comment type="subcellular location">
    <subcellularLocation>
        <location evidence="10">Cell membrane</location>
        <topology evidence="10">Peripheral membrane protein</topology>
        <orientation evidence="10">Cytoplasmic side</orientation>
    </subcellularLocation>
</comment>
<dbReference type="UniPathway" id="UPA00219"/>
<feature type="binding site" evidence="10">
    <location>
        <position position="186"/>
    </location>
    <ligand>
        <name>UDP-N-acetyl-alpha-D-glucosamine</name>
        <dbReference type="ChEBI" id="CHEBI:57705"/>
    </ligand>
</feature>
<dbReference type="Gene3D" id="3.40.50.2000">
    <property type="entry name" value="Glycogen Phosphorylase B"/>
    <property type="match status" value="2"/>
</dbReference>
<dbReference type="SUPFAM" id="SSF53756">
    <property type="entry name" value="UDP-Glycosyltransferase/glycogen phosphorylase"/>
    <property type="match status" value="1"/>
</dbReference>
<dbReference type="GO" id="GO:0005886">
    <property type="term" value="C:plasma membrane"/>
    <property type="evidence" value="ECO:0007669"/>
    <property type="project" value="UniProtKB-SubCell"/>
</dbReference>
<comment type="catalytic activity">
    <reaction evidence="10">
        <text>di-trans,octa-cis-undecaprenyl diphospho-N-acetyl-alpha-D-muramoyl-L-alanyl-D-glutamyl-meso-2,6-diaminopimeloyl-D-alanyl-D-alanine + UDP-N-acetyl-alpha-D-glucosamine = di-trans,octa-cis-undecaprenyl diphospho-[N-acetyl-alpha-D-glucosaminyl-(1-&gt;4)]-N-acetyl-alpha-D-muramoyl-L-alanyl-D-glutamyl-meso-2,6-diaminopimeloyl-D-alanyl-D-alanine + UDP + H(+)</text>
        <dbReference type="Rhea" id="RHEA:31227"/>
        <dbReference type="ChEBI" id="CHEBI:15378"/>
        <dbReference type="ChEBI" id="CHEBI:57705"/>
        <dbReference type="ChEBI" id="CHEBI:58223"/>
        <dbReference type="ChEBI" id="CHEBI:61387"/>
        <dbReference type="ChEBI" id="CHEBI:61388"/>
        <dbReference type="EC" id="2.4.1.227"/>
    </reaction>
</comment>
<dbReference type="HAMAP" id="MF_00033">
    <property type="entry name" value="MurG"/>
    <property type="match status" value="1"/>
</dbReference>
<name>A0A1X7CQ90_9BACT</name>
<dbReference type="GO" id="GO:0008360">
    <property type="term" value="P:regulation of cell shape"/>
    <property type="evidence" value="ECO:0007669"/>
    <property type="project" value="UniProtKB-KW"/>
</dbReference>
<evidence type="ECO:0000256" key="6">
    <source>
        <dbReference type="ARBA" id="ARBA00022984"/>
    </source>
</evidence>
<dbReference type="GO" id="GO:0050511">
    <property type="term" value="F:undecaprenyldiphospho-muramoylpentapeptide beta-N-acetylglucosaminyltransferase activity"/>
    <property type="evidence" value="ECO:0007669"/>
    <property type="project" value="UniProtKB-UniRule"/>
</dbReference>
<evidence type="ECO:0000256" key="2">
    <source>
        <dbReference type="ARBA" id="ARBA00022618"/>
    </source>
</evidence>
<evidence type="ECO:0000256" key="7">
    <source>
        <dbReference type="ARBA" id="ARBA00023136"/>
    </source>
</evidence>
<dbReference type="RefSeq" id="WP_342743599.1">
    <property type="nucleotide sequence ID" value="NZ_FWZU01000002.1"/>
</dbReference>
<dbReference type="AlphaFoldDB" id="A0A1X7CQ90"/>
<keyword evidence="6 10" id="KW-0573">Peptidoglycan synthesis</keyword>
<keyword evidence="14" id="KW-1185">Reference proteome</keyword>
<evidence type="ECO:0000256" key="5">
    <source>
        <dbReference type="ARBA" id="ARBA00022960"/>
    </source>
</evidence>
<keyword evidence="7 10" id="KW-0472">Membrane</keyword>
<dbReference type="PANTHER" id="PTHR21015:SF22">
    <property type="entry name" value="GLYCOSYLTRANSFERASE"/>
    <property type="match status" value="1"/>
</dbReference>
<dbReference type="CDD" id="cd03785">
    <property type="entry name" value="GT28_MurG"/>
    <property type="match status" value="1"/>
</dbReference>
<sequence length="361" mass="38285">MIKRIVITTGGTGGHVFPALAVADKIQEKFPQCEILFLGGKGAEKDMVKRAGLQFIGLPARGVLGGGFKRIFGSFWIIKAFVLSLKELIGFKPDAVIGFGGYAGFCPVFAAWILGIPTAIHEQNSVPGISNRILGKISKMVFTSFEDTNGAFPADKIEVVGNPVRKEIIDFGGKAKDKSILIFGGSQGAAAINSAIIEALPVLKGAGISLRHQTGKDDFERVKAEYKKAGVNSMGVSPFIHDMSAAYSDAQLVICRAGASTVFEIAAAGKPAIFIPFPHATHDHQTGNAMCLEKLGAAKVIPQDKLTGKVLANEILKLISDQDALQEMGKQALKFARPDAAAAIVDGLEIIIRMKTVRGLA</sequence>
<feature type="domain" description="Glycosyltransferase family 28 N-terminal" evidence="11">
    <location>
        <begin position="5"/>
        <end position="142"/>
    </location>
</feature>
<dbReference type="GO" id="GO:0009252">
    <property type="term" value="P:peptidoglycan biosynthetic process"/>
    <property type="evidence" value="ECO:0007669"/>
    <property type="project" value="UniProtKB-UniRule"/>
</dbReference>
<reference evidence="14" key="1">
    <citation type="submission" date="2017-04" db="EMBL/GenBank/DDBJ databases">
        <authorList>
            <person name="Varghese N."/>
            <person name="Submissions S."/>
        </authorList>
    </citation>
    <scope>NUCLEOTIDE SEQUENCE [LARGE SCALE GENOMIC DNA]</scope>
    <source>
        <strain evidence="14">K3S</strain>
    </source>
</reference>
<dbReference type="Pfam" id="PF04101">
    <property type="entry name" value="Glyco_tran_28_C"/>
    <property type="match status" value="1"/>
</dbReference>
<dbReference type="GO" id="GO:0051301">
    <property type="term" value="P:cell division"/>
    <property type="evidence" value="ECO:0007669"/>
    <property type="project" value="UniProtKB-KW"/>
</dbReference>
<keyword evidence="3 10" id="KW-0328">Glycosyltransferase</keyword>
<keyword evidence="4 10" id="KW-0808">Transferase</keyword>
<feature type="binding site" evidence="10">
    <location>
        <position position="165"/>
    </location>
    <ligand>
        <name>UDP-N-acetyl-alpha-D-glucosamine</name>
        <dbReference type="ChEBI" id="CHEBI:57705"/>
    </ligand>
</feature>
<dbReference type="Pfam" id="PF03033">
    <property type="entry name" value="Glyco_transf_28"/>
    <property type="match status" value="1"/>
</dbReference>
<dbReference type="GO" id="GO:0051991">
    <property type="term" value="F:UDP-N-acetyl-D-glucosamine:N-acetylmuramoyl-L-alanyl-D-glutamyl-meso-2,6-diaminopimelyl-D-alanyl-D-alanine-diphosphoundecaprenol 4-beta-N-acetylglucosaminlytransferase activity"/>
    <property type="evidence" value="ECO:0007669"/>
    <property type="project" value="RHEA"/>
</dbReference>
<dbReference type="GO" id="GO:0071555">
    <property type="term" value="P:cell wall organization"/>
    <property type="evidence" value="ECO:0007669"/>
    <property type="project" value="UniProtKB-KW"/>
</dbReference>
<evidence type="ECO:0000256" key="8">
    <source>
        <dbReference type="ARBA" id="ARBA00023306"/>
    </source>
</evidence>
<proteinExistence type="inferred from homology"/>
<evidence type="ECO:0000313" key="14">
    <source>
        <dbReference type="Proteomes" id="UP000192906"/>
    </source>
</evidence>
<evidence type="ECO:0000256" key="10">
    <source>
        <dbReference type="HAMAP-Rule" id="MF_00033"/>
    </source>
</evidence>
<dbReference type="STRING" id="1519643.SAMN06295933_1091"/>
<gene>
    <name evidence="10" type="primary">murG</name>
    <name evidence="13" type="ORF">SAMN06295933_1091</name>
</gene>
<feature type="domain" description="Glycosyl transferase family 28 C-terminal" evidence="12">
    <location>
        <begin position="180"/>
        <end position="341"/>
    </location>
</feature>
<dbReference type="NCBIfam" id="TIGR01133">
    <property type="entry name" value="murG"/>
    <property type="match status" value="1"/>
</dbReference>
<evidence type="ECO:0000256" key="4">
    <source>
        <dbReference type="ARBA" id="ARBA00022679"/>
    </source>
</evidence>
<feature type="binding site" evidence="10">
    <location>
        <position position="240"/>
    </location>
    <ligand>
        <name>UDP-N-acetyl-alpha-D-glucosamine</name>
        <dbReference type="ChEBI" id="CHEBI:57705"/>
    </ligand>
</feature>
<keyword evidence="2 10" id="KW-0132">Cell division</keyword>
<comment type="pathway">
    <text evidence="10">Cell wall biogenesis; peptidoglycan biosynthesis.</text>
</comment>
<dbReference type="InterPro" id="IPR004276">
    <property type="entry name" value="GlycoTrans_28_N"/>
</dbReference>
<evidence type="ECO:0000313" key="13">
    <source>
        <dbReference type="EMBL" id="SMF01010.1"/>
    </source>
</evidence>
<feature type="binding site" evidence="10">
    <location>
        <begin position="12"/>
        <end position="14"/>
    </location>
    <ligand>
        <name>UDP-N-acetyl-alpha-D-glucosamine</name>
        <dbReference type="ChEBI" id="CHEBI:57705"/>
    </ligand>
</feature>
<evidence type="ECO:0000256" key="1">
    <source>
        <dbReference type="ARBA" id="ARBA00022475"/>
    </source>
</evidence>
<dbReference type="EC" id="2.4.1.227" evidence="10"/>
<dbReference type="PANTHER" id="PTHR21015">
    <property type="entry name" value="UDP-N-ACETYLGLUCOSAMINE--N-ACETYLMURAMYL-(PENTAPEPTIDE) PYROPHOSPHORYL-UNDECAPRENOL N-ACETYLGLUCOSAMINE TRANSFERASE 1"/>
    <property type="match status" value="1"/>
</dbReference>
<evidence type="ECO:0000256" key="9">
    <source>
        <dbReference type="ARBA" id="ARBA00023316"/>
    </source>
</evidence>
<keyword evidence="1 10" id="KW-1003">Cell membrane</keyword>
<dbReference type="InterPro" id="IPR007235">
    <property type="entry name" value="Glyco_trans_28_C"/>
</dbReference>
<evidence type="ECO:0000259" key="12">
    <source>
        <dbReference type="Pfam" id="PF04101"/>
    </source>
</evidence>
<keyword evidence="5 10" id="KW-0133">Cell shape</keyword>
<organism evidence="13 14">
    <name type="scientific">Desulfovibrio gilichinskyi</name>
    <dbReference type="NCBI Taxonomy" id="1519643"/>
    <lineage>
        <taxon>Bacteria</taxon>
        <taxon>Pseudomonadati</taxon>
        <taxon>Thermodesulfobacteriota</taxon>
        <taxon>Desulfovibrionia</taxon>
        <taxon>Desulfovibrionales</taxon>
        <taxon>Desulfovibrionaceae</taxon>
        <taxon>Desulfovibrio</taxon>
    </lineage>
</organism>
<comment type="similarity">
    <text evidence="10">Belongs to the glycosyltransferase 28 family. MurG subfamily.</text>
</comment>
<evidence type="ECO:0000259" key="11">
    <source>
        <dbReference type="Pfam" id="PF03033"/>
    </source>
</evidence>
<accession>A0A1X7CQ90</accession>
<dbReference type="Proteomes" id="UP000192906">
    <property type="component" value="Unassembled WGS sequence"/>
</dbReference>
<protein>
    <recommendedName>
        <fullName evidence="10">UDP-N-acetylglucosamine--N-acetylmuramyl-(pentapeptide) pyrophosphoryl-undecaprenol N-acetylglucosamine transferase</fullName>
        <ecNumber evidence="10">2.4.1.227</ecNumber>
    </recommendedName>
    <alternativeName>
        <fullName evidence="10">Undecaprenyl-PP-MurNAc-pentapeptide-UDPGlcNAc GlcNAc transferase</fullName>
    </alternativeName>
</protein>
<evidence type="ECO:0000256" key="3">
    <source>
        <dbReference type="ARBA" id="ARBA00022676"/>
    </source>
</evidence>
<feature type="binding site" evidence="10">
    <location>
        <position position="124"/>
    </location>
    <ligand>
        <name>UDP-N-acetyl-alpha-D-glucosamine</name>
        <dbReference type="ChEBI" id="CHEBI:57705"/>
    </ligand>
</feature>
<keyword evidence="9 10" id="KW-0961">Cell wall biogenesis/degradation</keyword>
<feature type="binding site" evidence="10">
    <location>
        <position position="285"/>
    </location>
    <ligand>
        <name>UDP-N-acetyl-alpha-D-glucosamine</name>
        <dbReference type="ChEBI" id="CHEBI:57705"/>
    </ligand>
</feature>